<dbReference type="SUPFAM" id="SSF52540">
    <property type="entry name" value="P-loop containing nucleoside triphosphate hydrolases"/>
    <property type="match status" value="1"/>
</dbReference>
<evidence type="ECO:0000256" key="9">
    <source>
        <dbReference type="HAMAP-Rule" id="MF_00336"/>
    </source>
</evidence>
<feature type="binding site" evidence="9">
    <location>
        <begin position="175"/>
        <end position="176"/>
    </location>
    <ligand>
        <name>ATP</name>
        <dbReference type="ChEBI" id="CHEBI:30616"/>
    </ligand>
</feature>
<keyword evidence="6 9" id="KW-0067">ATP-binding</keyword>
<gene>
    <name evidence="9" type="primary">bioD</name>
    <name evidence="10" type="ORF">AMD02_19100</name>
</gene>
<dbReference type="HAMAP" id="MF_00336">
    <property type="entry name" value="BioD"/>
    <property type="match status" value="1"/>
</dbReference>
<feature type="active site" evidence="9">
    <location>
        <position position="37"/>
    </location>
</feature>
<evidence type="ECO:0000256" key="4">
    <source>
        <dbReference type="ARBA" id="ARBA00022741"/>
    </source>
</evidence>
<comment type="subcellular location">
    <subcellularLocation>
        <location evidence="9">Cytoplasm</location>
    </subcellularLocation>
</comment>
<dbReference type="GO" id="GO:0004141">
    <property type="term" value="F:dethiobiotin synthase activity"/>
    <property type="evidence" value="ECO:0007669"/>
    <property type="project" value="UniProtKB-UniRule"/>
</dbReference>
<sequence length="239" mass="26794">MRSFFITGTDTDVGKTVVTSLLTRFLIDMGVNAFPYKPVQSGATNNGARMIPPDAQMYQLVRPEFDVTDFNTYLLEKPCSPHLAADLANITLDRSVIMKQVHQLEETYDAVLIEGAGGLYVPLTNDGYCYIDFMEELNVPTILVSALRVGTINHTVLAIEAMKGRNLPIAGIIFNQLQIGDPVIEQSNVETIKQLTDTPILGIVPYSPDIHTVLADDKLRRHLYKDWDKRRFKELIHSD</sequence>
<dbReference type="PANTHER" id="PTHR43210">
    <property type="entry name" value="DETHIOBIOTIN SYNTHETASE"/>
    <property type="match status" value="1"/>
</dbReference>
<dbReference type="Gene3D" id="3.40.50.300">
    <property type="entry name" value="P-loop containing nucleotide triphosphate hydrolases"/>
    <property type="match status" value="1"/>
</dbReference>
<dbReference type="PIRSF" id="PIRSF006755">
    <property type="entry name" value="DTB_synth"/>
    <property type="match status" value="1"/>
</dbReference>
<comment type="similarity">
    <text evidence="9">Belongs to the dethiobiotin synthetase family.</text>
</comment>
<dbReference type="CDD" id="cd03109">
    <property type="entry name" value="DTBS"/>
    <property type="match status" value="1"/>
</dbReference>
<dbReference type="GO" id="GO:0005524">
    <property type="term" value="F:ATP binding"/>
    <property type="evidence" value="ECO:0007669"/>
    <property type="project" value="UniProtKB-UniRule"/>
</dbReference>
<evidence type="ECO:0000256" key="8">
    <source>
        <dbReference type="ARBA" id="ARBA00047386"/>
    </source>
</evidence>
<comment type="cofactor">
    <cofactor evidence="9">
        <name>Mg(2+)</name>
        <dbReference type="ChEBI" id="CHEBI:18420"/>
    </cofactor>
</comment>
<comment type="subunit">
    <text evidence="9">Homodimer.</text>
</comment>
<comment type="caution">
    <text evidence="10">The sequence shown here is derived from an EMBL/GenBank/DDBJ whole genome shotgun (WGS) entry which is preliminary data.</text>
</comment>
<keyword evidence="1 9" id="KW-0963">Cytoplasm</keyword>
<dbReference type="GO" id="GO:0009102">
    <property type="term" value="P:biotin biosynthetic process"/>
    <property type="evidence" value="ECO:0007669"/>
    <property type="project" value="UniProtKB-UniRule"/>
</dbReference>
<comment type="catalytic activity">
    <reaction evidence="8">
        <text>(7R,8S)-8-amino-7-(carboxyamino)nonanoate + ATP = (4R,5S)-dethiobiotin + ADP + phosphate + H(+)</text>
        <dbReference type="Rhea" id="RHEA:63684"/>
        <dbReference type="ChEBI" id="CHEBI:15378"/>
        <dbReference type="ChEBI" id="CHEBI:30616"/>
        <dbReference type="ChEBI" id="CHEBI:43474"/>
        <dbReference type="ChEBI" id="CHEBI:149470"/>
        <dbReference type="ChEBI" id="CHEBI:149473"/>
        <dbReference type="ChEBI" id="CHEBI:456216"/>
    </reaction>
</comment>
<proteinExistence type="inferred from homology"/>
<feature type="binding site" evidence="9">
    <location>
        <begin position="205"/>
        <end position="207"/>
    </location>
    <ligand>
        <name>ATP</name>
        <dbReference type="ChEBI" id="CHEBI:30616"/>
    </ligand>
</feature>
<dbReference type="UniPathway" id="UPA00078">
    <property type="reaction ID" value="UER00161"/>
</dbReference>
<keyword evidence="5 9" id="KW-0093">Biotin biosynthesis</keyword>
<evidence type="ECO:0000256" key="1">
    <source>
        <dbReference type="ARBA" id="ARBA00022490"/>
    </source>
</evidence>
<evidence type="ECO:0000256" key="6">
    <source>
        <dbReference type="ARBA" id="ARBA00022840"/>
    </source>
</evidence>
<organism evidence="10">
    <name type="scientific">Halalkalibacterium halodurans</name>
    <name type="common">Bacillus halodurans</name>
    <dbReference type="NCBI Taxonomy" id="86665"/>
    <lineage>
        <taxon>Bacteria</taxon>
        <taxon>Bacillati</taxon>
        <taxon>Bacillota</taxon>
        <taxon>Bacilli</taxon>
        <taxon>Bacillales</taxon>
        <taxon>Bacillaceae</taxon>
        <taxon>Halalkalibacterium (ex Joshi et al. 2022)</taxon>
    </lineage>
</organism>
<dbReference type="PATRIC" id="fig|136160.3.peg.3795"/>
<dbReference type="EC" id="6.3.3.3" evidence="9"/>
<evidence type="ECO:0000256" key="3">
    <source>
        <dbReference type="ARBA" id="ARBA00022723"/>
    </source>
</evidence>
<keyword evidence="3 9" id="KW-0479">Metal-binding</keyword>
<feature type="binding site" evidence="9">
    <location>
        <position position="54"/>
    </location>
    <ligand>
        <name>ATP</name>
        <dbReference type="ChEBI" id="CHEBI:30616"/>
    </ligand>
</feature>
<feature type="binding site" evidence="9">
    <location>
        <begin position="12"/>
        <end position="17"/>
    </location>
    <ligand>
        <name>ATP</name>
        <dbReference type="ChEBI" id="CHEBI:30616"/>
    </ligand>
</feature>
<dbReference type="PANTHER" id="PTHR43210:SF2">
    <property type="entry name" value="ATP-DEPENDENT DETHIOBIOTIN SYNTHETASE BIOD 2"/>
    <property type="match status" value="1"/>
</dbReference>
<evidence type="ECO:0000256" key="5">
    <source>
        <dbReference type="ARBA" id="ARBA00022756"/>
    </source>
</evidence>
<feature type="binding site" evidence="9">
    <location>
        <position position="16"/>
    </location>
    <ligand>
        <name>Mg(2+)</name>
        <dbReference type="ChEBI" id="CHEBI:18420"/>
    </ligand>
</feature>
<comment type="function">
    <text evidence="9">Catalyzes a mechanistically unusual reaction, the ATP-dependent insertion of CO2 between the N7 and N8 nitrogen atoms of 7,8-diaminopelargonic acid (DAPA, also called 7,8-diammoniononanoate) to form a ureido ring.</text>
</comment>
<evidence type="ECO:0000313" key="10">
    <source>
        <dbReference type="EMBL" id="KOO36441.1"/>
    </source>
</evidence>
<dbReference type="GO" id="GO:0005829">
    <property type="term" value="C:cytosol"/>
    <property type="evidence" value="ECO:0007669"/>
    <property type="project" value="TreeGrafter"/>
</dbReference>
<dbReference type="GO" id="GO:0000287">
    <property type="term" value="F:magnesium ion binding"/>
    <property type="evidence" value="ECO:0007669"/>
    <property type="project" value="UniProtKB-UniRule"/>
</dbReference>
<feature type="binding site" evidence="9">
    <location>
        <begin position="114"/>
        <end position="117"/>
    </location>
    <ligand>
        <name>ATP</name>
        <dbReference type="ChEBI" id="CHEBI:30616"/>
    </ligand>
</feature>
<keyword evidence="7 9" id="KW-0460">Magnesium</keyword>
<comment type="pathway">
    <text evidence="9">Cofactor biosynthesis; biotin biosynthesis; biotin from 7,8-diaminononanoate: step 1/2.</text>
</comment>
<dbReference type="EMBL" id="LILD01000014">
    <property type="protein sequence ID" value="KOO36441.1"/>
    <property type="molecule type" value="Genomic_DNA"/>
</dbReference>
<dbReference type="InterPro" id="IPR004472">
    <property type="entry name" value="DTB_synth_BioD"/>
</dbReference>
<dbReference type="InterPro" id="IPR027417">
    <property type="entry name" value="P-loop_NTPase"/>
</dbReference>
<dbReference type="AlphaFoldDB" id="A0A0M0KC83"/>
<feature type="binding site" evidence="9">
    <location>
        <position position="41"/>
    </location>
    <ligand>
        <name>substrate</name>
    </ligand>
</feature>
<protein>
    <recommendedName>
        <fullName evidence="9">ATP-dependent dethiobiotin synthetase BioD</fullName>
        <ecNumber evidence="9">6.3.3.3</ecNumber>
    </recommendedName>
    <alternativeName>
        <fullName evidence="9">DTB synthetase</fullName>
        <shortName evidence="9">DTBS</shortName>
    </alternativeName>
    <alternativeName>
        <fullName evidence="9">Dethiobiotin synthase</fullName>
    </alternativeName>
</protein>
<dbReference type="FunFam" id="3.40.50.300:FF:000292">
    <property type="entry name" value="ATP-dependent dethiobiotin synthetase BioD"/>
    <property type="match status" value="1"/>
</dbReference>
<dbReference type="NCBIfam" id="TIGR00347">
    <property type="entry name" value="bioD"/>
    <property type="match status" value="1"/>
</dbReference>
<comment type="caution">
    <text evidence="9">Lacks conserved residue(s) required for the propagation of feature annotation.</text>
</comment>
<feature type="binding site" evidence="9">
    <location>
        <position position="54"/>
    </location>
    <ligand>
        <name>Mg(2+)</name>
        <dbReference type="ChEBI" id="CHEBI:18420"/>
    </ligand>
</feature>
<name>A0A0M0KC83_ALKHA</name>
<evidence type="ECO:0000256" key="7">
    <source>
        <dbReference type="ARBA" id="ARBA00022842"/>
    </source>
</evidence>
<reference evidence="10" key="1">
    <citation type="submission" date="2015-08" db="EMBL/GenBank/DDBJ databases">
        <title>Complete DNA Sequence of Pseudomonas syringae pv. actinidiae, the Causal Agent of Kiwifruit Canker Disease.</title>
        <authorList>
            <person name="Rikkerink E.H.A."/>
            <person name="Fineran P.C."/>
        </authorList>
    </citation>
    <scope>NUCLEOTIDE SEQUENCE</scope>
    <source>
        <strain evidence="10">DSM 13666</strain>
    </source>
</reference>
<dbReference type="Pfam" id="PF13500">
    <property type="entry name" value="AAA_26"/>
    <property type="match status" value="1"/>
</dbReference>
<dbReference type="GO" id="GO:0042803">
    <property type="term" value="F:protein homodimerization activity"/>
    <property type="evidence" value="ECO:0007669"/>
    <property type="project" value="UniProtKB-ARBA"/>
</dbReference>
<evidence type="ECO:0000256" key="2">
    <source>
        <dbReference type="ARBA" id="ARBA00022598"/>
    </source>
</evidence>
<feature type="binding site" evidence="9">
    <location>
        <position position="114"/>
    </location>
    <ligand>
        <name>Mg(2+)</name>
        <dbReference type="ChEBI" id="CHEBI:18420"/>
    </ligand>
</feature>
<accession>A0A0M0KC83</accession>
<comment type="catalytic activity">
    <reaction evidence="9">
        <text>(7R,8S)-7,8-diammoniononanoate + CO2 + ATP = (4R,5S)-dethiobiotin + ADP + phosphate + 3 H(+)</text>
        <dbReference type="Rhea" id="RHEA:15805"/>
        <dbReference type="ChEBI" id="CHEBI:15378"/>
        <dbReference type="ChEBI" id="CHEBI:16526"/>
        <dbReference type="ChEBI" id="CHEBI:30616"/>
        <dbReference type="ChEBI" id="CHEBI:43474"/>
        <dbReference type="ChEBI" id="CHEBI:149469"/>
        <dbReference type="ChEBI" id="CHEBI:149473"/>
        <dbReference type="ChEBI" id="CHEBI:456216"/>
        <dbReference type="EC" id="6.3.3.3"/>
    </reaction>
</comment>
<keyword evidence="4 9" id="KW-0547">Nucleotide-binding</keyword>
<keyword evidence="2 9" id="KW-0436">Ligase</keyword>